<accession>A0A9W6F350</accession>
<feature type="compositionally biased region" description="Basic and acidic residues" evidence="1">
    <location>
        <begin position="191"/>
        <end position="200"/>
    </location>
</feature>
<evidence type="ECO:0000313" key="3">
    <source>
        <dbReference type="Proteomes" id="UP001165080"/>
    </source>
</evidence>
<sequence>MDLLAAGYGSDSDDGGDIREEGAVPELKAASIKPAGYSDDDSDESSDESVDSAELRAAEAAARLRDFGETASSGRQAGQQLQGGPTGLRQKHPPATSMLPSALDVLDRVEGPPTFLDPEAIRPLAASALHGLSEEEAARLAGPSGGGGGGRGERQQPGKDFDISRLAPPLKGQAKQSADKRGAPPGAVIEGRAKRYKPEEGPEATQQYTAVQIAMMGGKVDDRAAKGSAAGPSKPMEVSEFLNKGVGAAQLPRRNQDRKDKEKEKRMRGQSSHSHWKSEAEMVLRQQFDS</sequence>
<feature type="compositionally biased region" description="Basic and acidic residues" evidence="1">
    <location>
        <begin position="53"/>
        <end position="68"/>
    </location>
</feature>
<gene>
    <name evidence="2" type="primary">PLEST006296</name>
    <name evidence="2" type="ORF">PLESTB_000916000</name>
</gene>
<proteinExistence type="predicted"/>
<feature type="compositionally biased region" description="Polar residues" evidence="1">
    <location>
        <begin position="70"/>
        <end position="83"/>
    </location>
</feature>
<dbReference type="Proteomes" id="UP001165080">
    <property type="component" value="Unassembled WGS sequence"/>
</dbReference>
<dbReference type="AlphaFoldDB" id="A0A9W6F350"/>
<dbReference type="InterPro" id="IPR040306">
    <property type="entry name" value="Os02g0753200-like"/>
</dbReference>
<feature type="region of interest" description="Disordered" evidence="1">
    <location>
        <begin position="243"/>
        <end position="290"/>
    </location>
</feature>
<name>A0A9W6F350_9CHLO</name>
<feature type="compositionally biased region" description="Basic and acidic residues" evidence="1">
    <location>
        <begin position="254"/>
        <end position="267"/>
    </location>
</feature>
<dbReference type="EMBL" id="BRXU01000011">
    <property type="protein sequence ID" value="GLC54883.1"/>
    <property type="molecule type" value="Genomic_DNA"/>
</dbReference>
<protein>
    <submittedName>
        <fullName evidence="2">Uncharacterized protein</fullName>
    </submittedName>
</protein>
<comment type="caution">
    <text evidence="2">The sequence shown here is derived from an EMBL/GenBank/DDBJ whole genome shotgun (WGS) entry which is preliminary data.</text>
</comment>
<feature type="compositionally biased region" description="Acidic residues" evidence="1">
    <location>
        <begin position="38"/>
        <end position="51"/>
    </location>
</feature>
<feature type="compositionally biased region" description="Basic and acidic residues" evidence="1">
    <location>
        <begin position="151"/>
        <end position="163"/>
    </location>
</feature>
<reference evidence="2 3" key="1">
    <citation type="journal article" date="2023" name="Commun. Biol.">
        <title>Reorganization of the ancestral sex-determining regions during the evolution of trioecy in Pleodorina starrii.</title>
        <authorList>
            <person name="Takahashi K."/>
            <person name="Suzuki S."/>
            <person name="Kawai-Toyooka H."/>
            <person name="Yamamoto K."/>
            <person name="Hamaji T."/>
            <person name="Ootsuki R."/>
            <person name="Yamaguchi H."/>
            <person name="Kawachi M."/>
            <person name="Higashiyama T."/>
            <person name="Nozaki H."/>
        </authorList>
    </citation>
    <scope>NUCLEOTIDE SEQUENCE [LARGE SCALE GENOMIC DNA]</scope>
    <source>
        <strain evidence="2 3">NIES-4479</strain>
    </source>
</reference>
<dbReference type="PANTHER" id="PTHR35321:SF1">
    <property type="entry name" value="OS02G0753200 PROTEIN"/>
    <property type="match status" value="1"/>
</dbReference>
<keyword evidence="3" id="KW-1185">Reference proteome</keyword>
<evidence type="ECO:0000256" key="1">
    <source>
        <dbReference type="SAM" id="MobiDB-lite"/>
    </source>
</evidence>
<dbReference type="PANTHER" id="PTHR35321">
    <property type="entry name" value="OS02G0753200 PROTEIN"/>
    <property type="match status" value="1"/>
</dbReference>
<feature type="region of interest" description="Disordered" evidence="1">
    <location>
        <begin position="135"/>
        <end position="207"/>
    </location>
</feature>
<feature type="region of interest" description="Disordered" evidence="1">
    <location>
        <begin position="1"/>
        <end position="117"/>
    </location>
</feature>
<evidence type="ECO:0000313" key="2">
    <source>
        <dbReference type="EMBL" id="GLC54883.1"/>
    </source>
</evidence>
<organism evidence="2 3">
    <name type="scientific">Pleodorina starrii</name>
    <dbReference type="NCBI Taxonomy" id="330485"/>
    <lineage>
        <taxon>Eukaryota</taxon>
        <taxon>Viridiplantae</taxon>
        <taxon>Chlorophyta</taxon>
        <taxon>core chlorophytes</taxon>
        <taxon>Chlorophyceae</taxon>
        <taxon>CS clade</taxon>
        <taxon>Chlamydomonadales</taxon>
        <taxon>Volvocaceae</taxon>
        <taxon>Pleodorina</taxon>
    </lineage>
</organism>